<dbReference type="EMBL" id="CP148074">
    <property type="protein sequence ID" value="WXL27989.1"/>
    <property type="molecule type" value="Genomic_DNA"/>
</dbReference>
<accession>A0ABZ2RLQ7</accession>
<sequence length="67" mass="7354">MEVNSGRYAPVGWDGQVYFEELGSKNRLIITQPDGRTCQADFLLSIKTPNITRIGPLPCIFTTGVAP</sequence>
<evidence type="ECO:0000313" key="3">
    <source>
        <dbReference type="Proteomes" id="UP001476583"/>
    </source>
</evidence>
<evidence type="ECO:0000259" key="1">
    <source>
        <dbReference type="Pfam" id="PF13953"/>
    </source>
</evidence>
<evidence type="ECO:0000313" key="2">
    <source>
        <dbReference type="EMBL" id="WXL27989.1"/>
    </source>
</evidence>
<dbReference type="Proteomes" id="UP001476583">
    <property type="component" value="Chromosome"/>
</dbReference>
<keyword evidence="3" id="KW-1185">Reference proteome</keyword>
<protein>
    <submittedName>
        <fullName evidence="2">FimD/PapC C-terminal domain-containing protein</fullName>
    </submittedName>
</protein>
<dbReference type="InterPro" id="IPR025949">
    <property type="entry name" value="PapC-like_C"/>
</dbReference>
<organism evidence="2 3">
    <name type="scientific">Ectopseudomonas mendocina</name>
    <name type="common">Pseudomonas mendocina</name>
    <dbReference type="NCBI Taxonomy" id="300"/>
    <lineage>
        <taxon>Bacteria</taxon>
        <taxon>Pseudomonadati</taxon>
        <taxon>Pseudomonadota</taxon>
        <taxon>Gammaproteobacteria</taxon>
        <taxon>Pseudomonadales</taxon>
        <taxon>Pseudomonadaceae</taxon>
        <taxon>Ectopseudomonas</taxon>
    </lineage>
</organism>
<reference evidence="2 3" key="1">
    <citation type="submission" date="2024-03" db="EMBL/GenBank/DDBJ databases">
        <title>Complete genome of BD2.</title>
        <authorList>
            <person name="Cao G."/>
        </authorList>
    </citation>
    <scope>NUCLEOTIDE SEQUENCE [LARGE SCALE GENOMIC DNA]</scope>
    <source>
        <strain evidence="2 3">BD2</strain>
    </source>
</reference>
<proteinExistence type="predicted"/>
<feature type="domain" description="PapC-like C-terminal" evidence="1">
    <location>
        <begin position="5"/>
        <end position="44"/>
    </location>
</feature>
<name>A0ABZ2RLQ7_ECTME</name>
<dbReference type="Pfam" id="PF13953">
    <property type="entry name" value="PapC_C"/>
    <property type="match status" value="1"/>
</dbReference>
<gene>
    <name evidence="2" type="ORF">WG219_10610</name>
</gene>